<accession>A0ABV9VE98</accession>
<gene>
    <name evidence="2" type="ORF">ACFPL4_23260</name>
</gene>
<dbReference type="RefSeq" id="WP_033304953.1">
    <property type="nucleotide sequence ID" value="NZ_JBFAGR010000032.1"/>
</dbReference>
<evidence type="ECO:0000313" key="3">
    <source>
        <dbReference type="Proteomes" id="UP001595908"/>
    </source>
</evidence>
<feature type="transmembrane region" description="Helical" evidence="1">
    <location>
        <begin position="27"/>
        <end position="51"/>
    </location>
</feature>
<protein>
    <submittedName>
        <fullName evidence="2">Uncharacterized protein</fullName>
    </submittedName>
</protein>
<name>A0ABV9VE98_STRAZ</name>
<feature type="transmembrane region" description="Helical" evidence="1">
    <location>
        <begin position="57"/>
        <end position="76"/>
    </location>
</feature>
<keyword evidence="1" id="KW-0472">Membrane</keyword>
<reference evidence="3" key="1">
    <citation type="journal article" date="2019" name="Int. J. Syst. Evol. Microbiol.">
        <title>The Global Catalogue of Microorganisms (GCM) 10K type strain sequencing project: providing services to taxonomists for standard genome sequencing and annotation.</title>
        <authorList>
            <consortium name="The Broad Institute Genomics Platform"/>
            <consortium name="The Broad Institute Genome Sequencing Center for Infectious Disease"/>
            <person name="Wu L."/>
            <person name="Ma J."/>
        </authorList>
    </citation>
    <scope>NUCLEOTIDE SEQUENCE [LARGE SCALE GENOMIC DNA]</scope>
    <source>
        <strain evidence="3">ICMP 257</strain>
    </source>
</reference>
<sequence length="103" mass="11321">MRPEHCVTRNHIEVWNGRVLPAGAVRVAFWTVLRGSLLPVLVWGGVISFVFFIHSQWAAVALGGLFAFSFLLAFALRRRARHSLRCSLYGAVGGVLDMSLAGL</sequence>
<keyword evidence="1" id="KW-1133">Transmembrane helix</keyword>
<keyword evidence="3" id="KW-1185">Reference proteome</keyword>
<evidence type="ECO:0000313" key="2">
    <source>
        <dbReference type="EMBL" id="MFC4981242.1"/>
    </source>
</evidence>
<organism evidence="2 3">
    <name type="scientific">Streptomyces atroolivaceus</name>
    <dbReference type="NCBI Taxonomy" id="66869"/>
    <lineage>
        <taxon>Bacteria</taxon>
        <taxon>Bacillati</taxon>
        <taxon>Actinomycetota</taxon>
        <taxon>Actinomycetes</taxon>
        <taxon>Kitasatosporales</taxon>
        <taxon>Streptomycetaceae</taxon>
        <taxon>Streptomyces</taxon>
    </lineage>
</organism>
<evidence type="ECO:0000256" key="1">
    <source>
        <dbReference type="SAM" id="Phobius"/>
    </source>
</evidence>
<comment type="caution">
    <text evidence="2">The sequence shown here is derived from an EMBL/GenBank/DDBJ whole genome shotgun (WGS) entry which is preliminary data.</text>
</comment>
<dbReference type="EMBL" id="JBHSJE010000006">
    <property type="protein sequence ID" value="MFC4981242.1"/>
    <property type="molecule type" value="Genomic_DNA"/>
</dbReference>
<keyword evidence="1" id="KW-0812">Transmembrane</keyword>
<proteinExistence type="predicted"/>
<dbReference type="Proteomes" id="UP001595908">
    <property type="component" value="Unassembled WGS sequence"/>
</dbReference>
<dbReference type="GeneID" id="31236797"/>